<dbReference type="EMBL" id="CP090173">
    <property type="protein sequence ID" value="UJO23556.1"/>
    <property type="molecule type" value="Genomic_DNA"/>
</dbReference>
<sequence length="590" mass="65423">MLRMVRESASVTKDSRTANSVDIEDESDHVQRSKSIARDNVVDILTGPEDDFISPSQSSGSPLSVLVPFKNLCTKAAGTPPSAAEQPRRTLAEAFDFDLLDTPSYNRMASFALLPSRERVQRMVSIALDSALNCQDPVDRERLGAQIDDLYERNADDYTQKNRQALGLVYALMALGRRYEPDAADENTNRGSELLVLKGVTYFRAARSIIDTSDTHDLDAVRTLVVMTVYLLSSSMISKAYTCICTAVNFSMRLGLHVSGASLASKFQNSELTDRRRVFAVLNLLDTYMSCILGLPNILRDADPSQIVPAPEEEMEDEGTDFVARNPFTPLSETILSAKLFRIEAEILGEQFSRDRYSVNDHGKHEIDYRFVANIEAKLQDWHEALPGMPPDSLGDQALKSQIMLRFCHAAVQLMLYRPFVHHVVRSQEDPDFNYKGYALGSSCIRTSMQAVWLVDAFDRHGYLHEALWQTIYILALAGSSLMLFVLGAREGSPTIAESRHAALKARELLGKLASKNISARRCFESLSDLPESAPARPPTQEDTSRDASPHSRFMMGIGAAVEPAATSVTPLVRMSTADTENDTRPLGQQ</sequence>
<feature type="domain" description="Xylanolytic transcriptional activator regulatory" evidence="9">
    <location>
        <begin position="240"/>
        <end position="315"/>
    </location>
</feature>
<keyword evidence="4" id="KW-0238">DNA-binding</keyword>
<keyword evidence="8" id="KW-1133">Transmembrane helix</keyword>
<dbReference type="InterPro" id="IPR051711">
    <property type="entry name" value="Stress_Response_Reg"/>
</dbReference>
<reference evidence="10" key="1">
    <citation type="submission" date="2021-12" db="EMBL/GenBank/DDBJ databases">
        <authorList>
            <person name="Zaccaron A."/>
            <person name="Stergiopoulos I."/>
        </authorList>
    </citation>
    <scope>NUCLEOTIDE SEQUENCE</scope>
    <source>
        <strain evidence="10">Race5_Kim</strain>
    </source>
</reference>
<organism evidence="10 11">
    <name type="scientific">Passalora fulva</name>
    <name type="common">Tomato leaf mold</name>
    <name type="synonym">Cladosporium fulvum</name>
    <dbReference type="NCBI Taxonomy" id="5499"/>
    <lineage>
        <taxon>Eukaryota</taxon>
        <taxon>Fungi</taxon>
        <taxon>Dikarya</taxon>
        <taxon>Ascomycota</taxon>
        <taxon>Pezizomycotina</taxon>
        <taxon>Dothideomycetes</taxon>
        <taxon>Dothideomycetidae</taxon>
        <taxon>Mycosphaerellales</taxon>
        <taxon>Mycosphaerellaceae</taxon>
        <taxon>Fulvia</taxon>
    </lineage>
</organism>
<dbReference type="OrthoDB" id="3938188at2759"/>
<keyword evidence="11" id="KW-1185">Reference proteome</keyword>
<keyword evidence="2" id="KW-0862">Zinc</keyword>
<dbReference type="KEGG" id="ffu:CLAFUR5_12735"/>
<keyword evidence="8" id="KW-0812">Transmembrane</keyword>
<feature type="region of interest" description="Disordered" evidence="7">
    <location>
        <begin position="529"/>
        <end position="551"/>
    </location>
</feature>
<dbReference type="CDD" id="cd12148">
    <property type="entry name" value="fungal_TF_MHR"/>
    <property type="match status" value="1"/>
</dbReference>
<dbReference type="GO" id="GO:0043565">
    <property type="term" value="F:sequence-specific DNA binding"/>
    <property type="evidence" value="ECO:0007669"/>
    <property type="project" value="TreeGrafter"/>
</dbReference>
<evidence type="ECO:0000256" key="6">
    <source>
        <dbReference type="ARBA" id="ARBA00023242"/>
    </source>
</evidence>
<evidence type="ECO:0000256" key="5">
    <source>
        <dbReference type="ARBA" id="ARBA00023163"/>
    </source>
</evidence>
<feature type="region of interest" description="Disordered" evidence="7">
    <location>
        <begin position="1"/>
        <end position="34"/>
    </location>
</feature>
<dbReference type="GeneID" id="71992613"/>
<feature type="transmembrane region" description="Helical" evidence="8">
    <location>
        <begin position="467"/>
        <end position="487"/>
    </location>
</feature>
<proteinExistence type="predicted"/>
<dbReference type="GO" id="GO:0005634">
    <property type="term" value="C:nucleus"/>
    <property type="evidence" value="ECO:0007669"/>
    <property type="project" value="UniProtKB-SubCell"/>
</dbReference>
<dbReference type="PANTHER" id="PTHR47540">
    <property type="entry name" value="THIAMINE REPRESSIBLE GENES REGULATORY PROTEIN THI5"/>
    <property type="match status" value="1"/>
</dbReference>
<gene>
    <name evidence="10" type="ORF">CLAFUR5_12735</name>
</gene>
<evidence type="ECO:0000256" key="4">
    <source>
        <dbReference type="ARBA" id="ARBA00023125"/>
    </source>
</evidence>
<evidence type="ECO:0000313" key="10">
    <source>
        <dbReference type="EMBL" id="UJO23556.1"/>
    </source>
</evidence>
<protein>
    <recommendedName>
        <fullName evidence="9">Xylanolytic transcriptional activator regulatory domain-containing protein</fullName>
    </recommendedName>
</protein>
<reference evidence="10" key="2">
    <citation type="journal article" date="2022" name="Microb. Genom.">
        <title>A chromosome-scale genome assembly of the tomato pathogen Cladosporium fulvum reveals a compartmentalized genome architecture and the presence of a dispensable chromosome.</title>
        <authorList>
            <person name="Zaccaron A.Z."/>
            <person name="Chen L.H."/>
            <person name="Samaras A."/>
            <person name="Stergiopoulos I."/>
        </authorList>
    </citation>
    <scope>NUCLEOTIDE SEQUENCE</scope>
    <source>
        <strain evidence="10">Race5_Kim</strain>
    </source>
</reference>
<evidence type="ECO:0000256" key="3">
    <source>
        <dbReference type="ARBA" id="ARBA00023015"/>
    </source>
</evidence>
<dbReference type="SMART" id="SM00906">
    <property type="entry name" value="Fungal_trans"/>
    <property type="match status" value="1"/>
</dbReference>
<dbReference type="AlphaFoldDB" id="A0A9Q8PJ92"/>
<evidence type="ECO:0000256" key="2">
    <source>
        <dbReference type="ARBA" id="ARBA00022833"/>
    </source>
</evidence>
<keyword evidence="3" id="KW-0805">Transcription regulation</keyword>
<keyword evidence="5" id="KW-0804">Transcription</keyword>
<accession>A0A9Q8PJ92</accession>
<evidence type="ECO:0000313" key="11">
    <source>
        <dbReference type="Proteomes" id="UP000756132"/>
    </source>
</evidence>
<dbReference type="GO" id="GO:0045944">
    <property type="term" value="P:positive regulation of transcription by RNA polymerase II"/>
    <property type="evidence" value="ECO:0007669"/>
    <property type="project" value="TreeGrafter"/>
</dbReference>
<keyword evidence="6" id="KW-0539">Nucleus</keyword>
<dbReference type="Proteomes" id="UP000756132">
    <property type="component" value="Chromosome 11"/>
</dbReference>
<keyword evidence="8" id="KW-0472">Membrane</keyword>
<evidence type="ECO:0000259" key="9">
    <source>
        <dbReference type="SMART" id="SM00906"/>
    </source>
</evidence>
<dbReference type="GO" id="GO:0006351">
    <property type="term" value="P:DNA-templated transcription"/>
    <property type="evidence" value="ECO:0007669"/>
    <property type="project" value="InterPro"/>
</dbReference>
<evidence type="ECO:0000256" key="7">
    <source>
        <dbReference type="SAM" id="MobiDB-lite"/>
    </source>
</evidence>
<name>A0A9Q8PJ92_PASFU</name>
<dbReference type="InterPro" id="IPR007219">
    <property type="entry name" value="XnlR_reg_dom"/>
</dbReference>
<evidence type="ECO:0000256" key="8">
    <source>
        <dbReference type="SAM" id="Phobius"/>
    </source>
</evidence>
<dbReference type="RefSeq" id="XP_047767922.1">
    <property type="nucleotide sequence ID" value="XM_047911883.1"/>
</dbReference>
<dbReference type="PANTHER" id="PTHR47540:SF1">
    <property type="entry name" value="ACTIVATOR OF STRESS GENES 1-RELATED"/>
    <property type="match status" value="1"/>
</dbReference>
<feature type="region of interest" description="Disordered" evidence="7">
    <location>
        <begin position="569"/>
        <end position="590"/>
    </location>
</feature>
<evidence type="ECO:0000256" key="1">
    <source>
        <dbReference type="ARBA" id="ARBA00004123"/>
    </source>
</evidence>
<dbReference type="Pfam" id="PF04082">
    <property type="entry name" value="Fungal_trans"/>
    <property type="match status" value="1"/>
</dbReference>
<dbReference type="GO" id="GO:0008270">
    <property type="term" value="F:zinc ion binding"/>
    <property type="evidence" value="ECO:0007669"/>
    <property type="project" value="InterPro"/>
</dbReference>
<comment type="subcellular location">
    <subcellularLocation>
        <location evidence="1">Nucleus</location>
    </subcellularLocation>
</comment>
<feature type="compositionally biased region" description="Polar residues" evidence="7">
    <location>
        <begin position="9"/>
        <end position="20"/>
    </location>
</feature>